<evidence type="ECO:0000256" key="2">
    <source>
        <dbReference type="ARBA" id="ARBA00010663"/>
    </source>
</evidence>
<proteinExistence type="inferred from homology"/>
<evidence type="ECO:0000256" key="7">
    <source>
        <dbReference type="SAM" id="Phobius"/>
    </source>
</evidence>
<feature type="domain" description="G-protein coupled receptors family 1 profile" evidence="8">
    <location>
        <begin position="1"/>
        <end position="68"/>
    </location>
</feature>
<keyword evidence="3" id="KW-1003">Cell membrane</keyword>
<dbReference type="AlphaFoldDB" id="A0A6M2DXS7"/>
<evidence type="ECO:0000256" key="6">
    <source>
        <dbReference type="ARBA" id="ARBA00023136"/>
    </source>
</evidence>
<dbReference type="PROSITE" id="PS50262">
    <property type="entry name" value="G_PROTEIN_RECEP_F1_2"/>
    <property type="match status" value="1"/>
</dbReference>
<comment type="subcellular location">
    <subcellularLocation>
        <location evidence="1">Cell membrane</location>
        <topology evidence="1">Multi-pass membrane protein</topology>
    </subcellularLocation>
</comment>
<keyword evidence="4 7" id="KW-0812">Transmembrane</keyword>
<dbReference type="InterPro" id="IPR000276">
    <property type="entry name" value="GPCR_Rhodpsn"/>
</dbReference>
<dbReference type="EMBL" id="GIIL01007449">
    <property type="protein sequence ID" value="NOV51175.1"/>
    <property type="molecule type" value="Transcribed_RNA"/>
</dbReference>
<dbReference type="SUPFAM" id="SSF81321">
    <property type="entry name" value="Family A G protein-coupled receptor-like"/>
    <property type="match status" value="1"/>
</dbReference>
<organism evidence="9">
    <name type="scientific">Xenopsylla cheopis</name>
    <name type="common">Oriental rat flea</name>
    <name type="synonym">Pulex cheopis</name>
    <dbReference type="NCBI Taxonomy" id="163159"/>
    <lineage>
        <taxon>Eukaryota</taxon>
        <taxon>Metazoa</taxon>
        <taxon>Ecdysozoa</taxon>
        <taxon>Arthropoda</taxon>
        <taxon>Hexapoda</taxon>
        <taxon>Insecta</taxon>
        <taxon>Pterygota</taxon>
        <taxon>Neoptera</taxon>
        <taxon>Endopterygota</taxon>
        <taxon>Siphonaptera</taxon>
        <taxon>Pulicidae</taxon>
        <taxon>Xenopsyllinae</taxon>
        <taxon>Xenopsylla</taxon>
    </lineage>
</organism>
<dbReference type="PANTHER" id="PTHR22750">
    <property type="entry name" value="G-PROTEIN COUPLED RECEPTOR"/>
    <property type="match status" value="1"/>
</dbReference>
<dbReference type="GO" id="GO:0005886">
    <property type="term" value="C:plasma membrane"/>
    <property type="evidence" value="ECO:0007669"/>
    <property type="project" value="UniProtKB-SubCell"/>
</dbReference>
<dbReference type="Gene3D" id="1.20.1070.10">
    <property type="entry name" value="Rhodopsin 7-helix transmembrane proteins"/>
    <property type="match status" value="1"/>
</dbReference>
<feature type="transmembrane region" description="Helical" evidence="7">
    <location>
        <begin position="49"/>
        <end position="71"/>
    </location>
</feature>
<evidence type="ECO:0000256" key="5">
    <source>
        <dbReference type="ARBA" id="ARBA00022989"/>
    </source>
</evidence>
<protein>
    <submittedName>
        <fullName evidence="9">Putative product</fullName>
    </submittedName>
</protein>
<evidence type="ECO:0000256" key="3">
    <source>
        <dbReference type="ARBA" id="ARBA00022475"/>
    </source>
</evidence>
<feature type="transmembrane region" description="Helical" evidence="7">
    <location>
        <begin position="7"/>
        <end position="29"/>
    </location>
</feature>
<evidence type="ECO:0000313" key="9">
    <source>
        <dbReference type="EMBL" id="NOV51175.1"/>
    </source>
</evidence>
<dbReference type="InterPro" id="IPR017452">
    <property type="entry name" value="GPCR_Rhodpsn_7TM"/>
</dbReference>
<dbReference type="PRINTS" id="PR00237">
    <property type="entry name" value="GPCRRHODOPSN"/>
</dbReference>
<evidence type="ECO:0000256" key="1">
    <source>
        <dbReference type="ARBA" id="ARBA00004651"/>
    </source>
</evidence>
<evidence type="ECO:0000259" key="8">
    <source>
        <dbReference type="PROSITE" id="PS50262"/>
    </source>
</evidence>
<evidence type="ECO:0000256" key="4">
    <source>
        <dbReference type="ARBA" id="ARBA00022692"/>
    </source>
</evidence>
<keyword evidence="5 7" id="KW-1133">Transmembrane helix</keyword>
<keyword evidence="6 7" id="KW-0472">Membrane</keyword>
<reference evidence="9" key="1">
    <citation type="submission" date="2020-03" db="EMBL/GenBank/DDBJ databases">
        <title>Transcriptomic Profiling of the Digestive Tract of the Rat Flea, Xenopsylla cheopis, Following Blood Feeding and Infection with Yersinia pestis.</title>
        <authorList>
            <person name="Bland D.M."/>
            <person name="Martens C.A."/>
            <person name="Virtaneva K."/>
            <person name="Kanakabandi K."/>
            <person name="Long D."/>
            <person name="Rosenke R."/>
            <person name="Saturday G.A."/>
            <person name="Hoyt F.H."/>
            <person name="Bruno D.P."/>
            <person name="Ribeiro J.M.C."/>
            <person name="Hinnebusch J."/>
        </authorList>
    </citation>
    <scope>NUCLEOTIDE SEQUENCE</scope>
</reference>
<name>A0A6M2DXS7_XENCH</name>
<dbReference type="GO" id="GO:0004930">
    <property type="term" value="F:G protein-coupled receptor activity"/>
    <property type="evidence" value="ECO:0007669"/>
    <property type="project" value="InterPro"/>
</dbReference>
<comment type="similarity">
    <text evidence="2">Belongs to the G-protein coupled receptor 1 family.</text>
</comment>
<sequence>MKAIRVVMLTTGSFALTWMPYFIACAIYVNCDHDLSKQTEFCNNLSVAIASPLALLGFGNSFLNPFIYAWWHRGFRRALCKTSKNKSSRFTNRNLQYYRSTLDNNQTILTRIVSSKSRFTCSRTES</sequence>
<accession>A0A6M2DXS7</accession>